<dbReference type="eggNOG" id="ENOG50316N2">
    <property type="taxonomic scope" value="Bacteria"/>
</dbReference>
<sequence length="79" mass="8547">MSVEIIVRETKTGLEIVSGRRRLDALLAVRDEVVVTSPGVGEVVIARLPDGRLQASANPEHIALFRQPEIVSGPKKSFA</sequence>
<dbReference type="RefSeq" id="WP_089159037.1">
    <property type="nucleotide sequence ID" value="NZ_MTHB01000020.1"/>
</dbReference>
<reference evidence="2" key="1">
    <citation type="submission" date="2017-01" db="EMBL/GenBank/DDBJ databases">
        <title>Genome Analysis of Deinococcus marmoris KOPRI26562.</title>
        <authorList>
            <person name="Kim J.H."/>
            <person name="Oh H.-M."/>
        </authorList>
    </citation>
    <scope>NUCLEOTIDE SEQUENCE [LARGE SCALE GENOMIC DNA]</scope>
    <source>
        <strain evidence="2">PAMC 26633</strain>
    </source>
</reference>
<proteinExistence type="predicted"/>
<dbReference type="OrthoDB" id="9009642at2"/>
<dbReference type="AlphaFoldDB" id="A0A226XA94"/>
<dbReference type="EMBL" id="MTHB01000020">
    <property type="protein sequence ID" value="OXC80371.1"/>
    <property type="molecule type" value="Genomic_DNA"/>
</dbReference>
<gene>
    <name evidence="1" type="ORF">BSU04_02205</name>
</gene>
<evidence type="ECO:0000313" key="1">
    <source>
        <dbReference type="EMBL" id="OXC80371.1"/>
    </source>
</evidence>
<dbReference type="Proteomes" id="UP000214720">
    <property type="component" value="Unassembled WGS sequence"/>
</dbReference>
<protein>
    <submittedName>
        <fullName evidence="1">Uncharacterized protein</fullName>
    </submittedName>
</protein>
<comment type="caution">
    <text evidence="1">The sequence shown here is derived from an EMBL/GenBank/DDBJ whole genome shotgun (WGS) entry which is preliminary data.</text>
</comment>
<name>A0A226XA94_CABSO</name>
<accession>A0A226XA94</accession>
<evidence type="ECO:0000313" key="2">
    <source>
        <dbReference type="Proteomes" id="UP000214720"/>
    </source>
</evidence>
<organism evidence="1 2">
    <name type="scientific">Caballeronia sordidicola</name>
    <name type="common">Burkholderia sordidicola</name>
    <dbReference type="NCBI Taxonomy" id="196367"/>
    <lineage>
        <taxon>Bacteria</taxon>
        <taxon>Pseudomonadati</taxon>
        <taxon>Pseudomonadota</taxon>
        <taxon>Betaproteobacteria</taxon>
        <taxon>Burkholderiales</taxon>
        <taxon>Burkholderiaceae</taxon>
        <taxon>Caballeronia</taxon>
    </lineage>
</organism>